<accession>A0AAN1PW39</accession>
<proteinExistence type="predicted"/>
<organism evidence="1 2">
    <name type="scientific">Vibrio vulnificus</name>
    <dbReference type="NCBI Taxonomy" id="672"/>
    <lineage>
        <taxon>Bacteria</taxon>
        <taxon>Pseudomonadati</taxon>
        <taxon>Pseudomonadota</taxon>
        <taxon>Gammaproteobacteria</taxon>
        <taxon>Vibrionales</taxon>
        <taxon>Vibrionaceae</taxon>
        <taxon>Vibrio</taxon>
    </lineage>
</organism>
<protein>
    <submittedName>
        <fullName evidence="1">Uncharacterized protein</fullName>
    </submittedName>
</protein>
<dbReference type="RefSeq" id="WP_118895411.1">
    <property type="nucleotide sequence ID" value="NZ_CP019292.1"/>
</dbReference>
<gene>
    <name evidence="1" type="ORF">FORC53_5476</name>
</gene>
<evidence type="ECO:0000313" key="2">
    <source>
        <dbReference type="Proteomes" id="UP000263418"/>
    </source>
</evidence>
<evidence type="ECO:0000313" key="1">
    <source>
        <dbReference type="EMBL" id="AXX63815.1"/>
    </source>
</evidence>
<dbReference type="EMBL" id="CP019292">
    <property type="protein sequence ID" value="AXX63815.1"/>
    <property type="molecule type" value="Genomic_DNA"/>
</dbReference>
<name>A0AAN1PW39_VIBVL</name>
<dbReference type="Proteomes" id="UP000263418">
    <property type="component" value="Chromosome 3"/>
</dbReference>
<dbReference type="AlphaFoldDB" id="A0AAN1PW39"/>
<reference evidence="1 2" key="1">
    <citation type="submission" date="2017-03" db="EMBL/GenBank/DDBJ databases">
        <title>Complete Genome Sequence of Vibrio vulnificus FORC_053.</title>
        <authorList>
            <consortium name="Food-borne Pathogen Omics Research Center"/>
            <person name="Chung H.Y."/>
            <person name="Na E.J."/>
            <person name="Song J.S."/>
            <person name="Kim H."/>
            <person name="Lee J.-H."/>
            <person name="Ryu S."/>
            <person name="Choi S.H."/>
        </authorList>
    </citation>
    <scope>NUCLEOTIDE SEQUENCE [LARGE SCALE GENOMIC DNA]</scope>
    <source>
        <strain evidence="1 2">FORC_053</strain>
    </source>
</reference>
<sequence>MNKVDETRAHDNEYMTFIDHPLVTIDMAREYVKVLQEEYQPFESEFLEAKLPGVIEGNKDSIQQINNLTQLEFRLREIVSISNEFSMFYREPLVKALYKKAMEQLSERVQYVREGYTIDSNREFRMAMEFLGVVSEPFLTHILNMDSKRLFSPDNRTEVIEKIRLFTAGVIWTQSNIGSNVHDIATTQANKAASVTLEKIMSGLRKS</sequence>